<keyword evidence="2" id="KW-0808">Transferase</keyword>
<protein>
    <recommendedName>
        <fullName evidence="8">Carbohydrate kinase</fullName>
    </recommendedName>
</protein>
<dbReference type="PANTHER" id="PTHR43095:SF2">
    <property type="entry name" value="GLUCONOKINASE"/>
    <property type="match status" value="1"/>
</dbReference>
<dbReference type="GO" id="GO:0005975">
    <property type="term" value="P:carbohydrate metabolic process"/>
    <property type="evidence" value="ECO:0007669"/>
    <property type="project" value="InterPro"/>
</dbReference>
<keyword evidence="3" id="KW-0418">Kinase</keyword>
<feature type="domain" description="Carbohydrate kinase FGGY C-terminal" evidence="5">
    <location>
        <begin position="257"/>
        <end position="441"/>
    </location>
</feature>
<dbReference type="SUPFAM" id="SSF53067">
    <property type="entry name" value="Actin-like ATPase domain"/>
    <property type="match status" value="2"/>
</dbReference>
<dbReference type="EMBL" id="PXYW01000061">
    <property type="protein sequence ID" value="PSR31604.1"/>
    <property type="molecule type" value="Genomic_DNA"/>
</dbReference>
<dbReference type="InterPro" id="IPR050406">
    <property type="entry name" value="FGGY_Carb_Kinase"/>
</dbReference>
<dbReference type="InterPro" id="IPR018484">
    <property type="entry name" value="FGGY_N"/>
</dbReference>
<evidence type="ECO:0008006" key="8">
    <source>
        <dbReference type="Google" id="ProtNLM"/>
    </source>
</evidence>
<reference evidence="6 7" key="1">
    <citation type="journal article" date="2014" name="BMC Genomics">
        <title>Comparison of environmental and isolate Sulfobacillus genomes reveals diverse carbon, sulfur, nitrogen, and hydrogen metabolisms.</title>
        <authorList>
            <person name="Justice N.B."/>
            <person name="Norman A."/>
            <person name="Brown C.T."/>
            <person name="Singh A."/>
            <person name="Thomas B.C."/>
            <person name="Banfield J.F."/>
        </authorList>
    </citation>
    <scope>NUCLEOTIDE SEQUENCE [LARGE SCALE GENOMIC DNA]</scope>
    <source>
        <strain evidence="6">AMDSBA4</strain>
    </source>
</reference>
<comment type="similarity">
    <text evidence="1">Belongs to the FGGY kinase family.</text>
</comment>
<evidence type="ECO:0000256" key="1">
    <source>
        <dbReference type="ARBA" id="ARBA00009156"/>
    </source>
</evidence>
<organism evidence="6 7">
    <name type="scientific">Sulfobacillus benefaciens</name>
    <dbReference type="NCBI Taxonomy" id="453960"/>
    <lineage>
        <taxon>Bacteria</taxon>
        <taxon>Bacillati</taxon>
        <taxon>Bacillota</taxon>
        <taxon>Clostridia</taxon>
        <taxon>Eubacteriales</taxon>
        <taxon>Clostridiales Family XVII. Incertae Sedis</taxon>
        <taxon>Sulfobacillus</taxon>
    </lineage>
</organism>
<evidence type="ECO:0000259" key="5">
    <source>
        <dbReference type="Pfam" id="PF02782"/>
    </source>
</evidence>
<name>A0A2T2XAS1_9FIRM</name>
<dbReference type="Pfam" id="PF02782">
    <property type="entry name" value="FGGY_C"/>
    <property type="match status" value="1"/>
</dbReference>
<feature type="domain" description="Carbohydrate kinase FGGY N-terminal" evidence="4">
    <location>
        <begin position="30"/>
        <end position="230"/>
    </location>
</feature>
<dbReference type="Gene3D" id="3.30.420.40">
    <property type="match status" value="2"/>
</dbReference>
<dbReference type="InterPro" id="IPR000577">
    <property type="entry name" value="Carb_kinase_FGGY"/>
</dbReference>
<evidence type="ECO:0000313" key="6">
    <source>
        <dbReference type="EMBL" id="PSR31604.1"/>
    </source>
</evidence>
<evidence type="ECO:0000313" key="7">
    <source>
        <dbReference type="Proteomes" id="UP000242972"/>
    </source>
</evidence>
<dbReference type="PANTHER" id="PTHR43095">
    <property type="entry name" value="SUGAR KINASE"/>
    <property type="match status" value="1"/>
</dbReference>
<evidence type="ECO:0000256" key="3">
    <source>
        <dbReference type="ARBA" id="ARBA00022777"/>
    </source>
</evidence>
<dbReference type="InterPro" id="IPR018485">
    <property type="entry name" value="FGGY_C"/>
</dbReference>
<dbReference type="Proteomes" id="UP000242972">
    <property type="component" value="Unassembled WGS sequence"/>
</dbReference>
<dbReference type="PIRSF" id="PIRSF000538">
    <property type="entry name" value="GlpK"/>
    <property type="match status" value="1"/>
</dbReference>
<accession>A0A2T2XAS1</accession>
<proteinExistence type="inferred from homology"/>
<sequence length="487" mass="53429">MPTVKIAHSLRVFSRMGKRRTVFSMGSKWVLGVDIGSTHIKVLGIDRTGKIVYRDQRAPRQITTDDGGFEQDPKEILQIVLQLIAECNQEAVVEAIAFSAAMHTCLVIDEAGNPLTNVWMWMDQRAADYAAELRNRGLDRLWYATTGCPVHPMSPAVKWLKLRELYPNGRPVSLKDWLFLRLTGKLITDYSTAAASGMMNLRGHWDLDILRWLRLSSQSLPPLQDMTFSLGQFVVGGSDGAMAHYGLGIAADTLHAALTWGTSAAVRVTQSDPIPDHFIDTGSFAYFMGHARGYLVGQALSNAGNVLSWTAKLFGLAPSEVIRIGIEVANTEDSLPHFVPYLYGERSPVWNAAMTGGFVAVRSHHDKVHLVAAVVVSLLALLKGAVDRLETAVGSVNNITVGANLGRDTLWGQVVSTVLNRPLEQSASEDASVFGAALLASQVVAWDISRQIIAPQILEPDVSWLRVQFRVAQETEWLNSEIFSPMS</sequence>
<dbReference type="GO" id="GO:0016301">
    <property type="term" value="F:kinase activity"/>
    <property type="evidence" value="ECO:0007669"/>
    <property type="project" value="UniProtKB-KW"/>
</dbReference>
<evidence type="ECO:0000256" key="2">
    <source>
        <dbReference type="ARBA" id="ARBA00022679"/>
    </source>
</evidence>
<dbReference type="AlphaFoldDB" id="A0A2T2XAS1"/>
<comment type="caution">
    <text evidence="6">The sequence shown here is derived from an EMBL/GenBank/DDBJ whole genome shotgun (WGS) entry which is preliminary data.</text>
</comment>
<evidence type="ECO:0000259" key="4">
    <source>
        <dbReference type="Pfam" id="PF00370"/>
    </source>
</evidence>
<dbReference type="Pfam" id="PF00370">
    <property type="entry name" value="FGGY_N"/>
    <property type="match status" value="1"/>
</dbReference>
<dbReference type="InterPro" id="IPR043129">
    <property type="entry name" value="ATPase_NBD"/>
</dbReference>
<gene>
    <name evidence="6" type="ORF">C7B46_16680</name>
</gene>